<organism evidence="2 3">
    <name type="scientific">Galerina marginata (strain CBS 339.88)</name>
    <dbReference type="NCBI Taxonomy" id="685588"/>
    <lineage>
        <taxon>Eukaryota</taxon>
        <taxon>Fungi</taxon>
        <taxon>Dikarya</taxon>
        <taxon>Basidiomycota</taxon>
        <taxon>Agaricomycotina</taxon>
        <taxon>Agaricomycetes</taxon>
        <taxon>Agaricomycetidae</taxon>
        <taxon>Agaricales</taxon>
        <taxon>Agaricineae</taxon>
        <taxon>Strophariaceae</taxon>
        <taxon>Galerina</taxon>
    </lineage>
</organism>
<accession>A0A067TI94</accession>
<dbReference type="HOGENOM" id="CLU_020999_4_0_1"/>
<dbReference type="STRING" id="685588.A0A067TI94"/>
<feature type="coiled-coil region" evidence="1">
    <location>
        <begin position="14"/>
        <end position="48"/>
    </location>
</feature>
<dbReference type="Proteomes" id="UP000027222">
    <property type="component" value="Unassembled WGS sequence"/>
</dbReference>
<proteinExistence type="predicted"/>
<sequence>MSKLRQDPSDEAELAKLLQKKRTFQKEREALELRIEEIDHDMIEIQAKYGAIYNKRASVLKLPTEVTCMIFSCAAGYPMEGDSEDGNHLLLEVTVSHVCCQWRSISLAFPQLWANFSYDGPKSTHHVPLDRLGAYLERSSAQPLELYLNFRGGNVSQLLANSLALLEKTLSHVTRWKCVTILSDLCTPLRDFLSMLDSASAPNLEHFALCCDIPNEVHEPIVGLQASIFTNGAPNLTSVMLDCSSDRCLPPLSNITTLRLEAVSGAQTPFSWSTFIDILLLPYLTNVSLCGEVFELPYNAATFGLITMNNLKHFRYSGTEGLAFFLPYFRAPLLESLVLQNDWLPEDFGVSAELYVFPSLRSVSLIETTAATPQVALHFARMTESATEILFSQDELDESLIMSLTNLSLTSTNFWTKVKLLTCNAPFQFHISHFTAFARDRPKNDLVLRIFDTIEKYWKDEYPEEYDALAEVCTIEAMDSEDNPLIKNSMWPPGEYSPAYLHVDEDPFDINPL</sequence>
<dbReference type="Gene3D" id="1.20.1280.50">
    <property type="match status" value="1"/>
</dbReference>
<name>A0A067TI94_GALM3</name>
<evidence type="ECO:0000313" key="3">
    <source>
        <dbReference type="Proteomes" id="UP000027222"/>
    </source>
</evidence>
<gene>
    <name evidence="2" type="ORF">GALMADRAFT_240512</name>
</gene>
<dbReference type="AlphaFoldDB" id="A0A067TI94"/>
<keyword evidence="3" id="KW-1185">Reference proteome</keyword>
<dbReference type="EMBL" id="KL142370">
    <property type="protein sequence ID" value="KDR82052.1"/>
    <property type="molecule type" value="Genomic_DNA"/>
</dbReference>
<reference evidence="3" key="1">
    <citation type="journal article" date="2014" name="Proc. Natl. Acad. Sci. U.S.A.">
        <title>Extensive sampling of basidiomycete genomes demonstrates inadequacy of the white-rot/brown-rot paradigm for wood decay fungi.</title>
        <authorList>
            <person name="Riley R."/>
            <person name="Salamov A.A."/>
            <person name="Brown D.W."/>
            <person name="Nagy L.G."/>
            <person name="Floudas D."/>
            <person name="Held B.W."/>
            <person name="Levasseur A."/>
            <person name="Lombard V."/>
            <person name="Morin E."/>
            <person name="Otillar R."/>
            <person name="Lindquist E.A."/>
            <person name="Sun H."/>
            <person name="LaButti K.M."/>
            <person name="Schmutz J."/>
            <person name="Jabbour D."/>
            <person name="Luo H."/>
            <person name="Baker S.E."/>
            <person name="Pisabarro A.G."/>
            <person name="Walton J.D."/>
            <person name="Blanchette R.A."/>
            <person name="Henrissat B."/>
            <person name="Martin F."/>
            <person name="Cullen D."/>
            <person name="Hibbett D.S."/>
            <person name="Grigoriev I.V."/>
        </authorList>
    </citation>
    <scope>NUCLEOTIDE SEQUENCE [LARGE SCALE GENOMIC DNA]</scope>
    <source>
        <strain evidence="3">CBS 339.88</strain>
    </source>
</reference>
<evidence type="ECO:0000256" key="1">
    <source>
        <dbReference type="SAM" id="Coils"/>
    </source>
</evidence>
<dbReference type="OrthoDB" id="3023006at2759"/>
<keyword evidence="1" id="KW-0175">Coiled coil</keyword>
<evidence type="ECO:0000313" key="2">
    <source>
        <dbReference type="EMBL" id="KDR82052.1"/>
    </source>
</evidence>
<protein>
    <submittedName>
        <fullName evidence="2">Uncharacterized protein</fullName>
    </submittedName>
</protein>